<evidence type="ECO:0000313" key="1">
    <source>
        <dbReference type="EMBL" id="KAF5741276.1"/>
    </source>
</evidence>
<keyword evidence="2" id="KW-1185">Reference proteome</keyword>
<dbReference type="AlphaFoldDB" id="A0A7J7D5D7"/>
<reference evidence="1 2" key="1">
    <citation type="journal article" date="2020" name="Nat. Commun.">
        <title>Genome of Tripterygium wilfordii and identification of cytochrome P450 involved in triptolide biosynthesis.</title>
        <authorList>
            <person name="Tu L."/>
            <person name="Su P."/>
            <person name="Zhang Z."/>
            <person name="Gao L."/>
            <person name="Wang J."/>
            <person name="Hu T."/>
            <person name="Zhou J."/>
            <person name="Zhang Y."/>
            <person name="Zhao Y."/>
            <person name="Liu Y."/>
            <person name="Song Y."/>
            <person name="Tong Y."/>
            <person name="Lu Y."/>
            <person name="Yang J."/>
            <person name="Xu C."/>
            <person name="Jia M."/>
            <person name="Peters R.J."/>
            <person name="Huang L."/>
            <person name="Gao W."/>
        </authorList>
    </citation>
    <scope>NUCLEOTIDE SEQUENCE [LARGE SCALE GENOMIC DNA]</scope>
    <source>
        <strain evidence="2">cv. XIE 37</strain>
        <tissue evidence="1">Leaf</tissue>
    </source>
</reference>
<dbReference type="InParanoid" id="A0A7J7D5D7"/>
<gene>
    <name evidence="1" type="ORF">HS088_TW10G00272</name>
</gene>
<organism evidence="1 2">
    <name type="scientific">Tripterygium wilfordii</name>
    <name type="common">Thunder God vine</name>
    <dbReference type="NCBI Taxonomy" id="458696"/>
    <lineage>
        <taxon>Eukaryota</taxon>
        <taxon>Viridiplantae</taxon>
        <taxon>Streptophyta</taxon>
        <taxon>Embryophyta</taxon>
        <taxon>Tracheophyta</taxon>
        <taxon>Spermatophyta</taxon>
        <taxon>Magnoliopsida</taxon>
        <taxon>eudicotyledons</taxon>
        <taxon>Gunneridae</taxon>
        <taxon>Pentapetalae</taxon>
        <taxon>rosids</taxon>
        <taxon>fabids</taxon>
        <taxon>Celastrales</taxon>
        <taxon>Celastraceae</taxon>
        <taxon>Tripterygium</taxon>
    </lineage>
</organism>
<dbReference type="PANTHER" id="PTHR39104">
    <property type="entry name" value="AMINO ACID-LIGASE"/>
    <property type="match status" value="1"/>
</dbReference>
<name>A0A7J7D5D7_TRIWF</name>
<dbReference type="PANTHER" id="PTHR39104:SF1">
    <property type="entry name" value="AMINO ACID-LIGASE"/>
    <property type="match status" value="1"/>
</dbReference>
<dbReference type="FunCoup" id="A0A7J7D5D7">
    <property type="interactions" value="73"/>
</dbReference>
<protein>
    <submittedName>
        <fullName evidence="1">Uncharacterized protein</fullName>
    </submittedName>
</protein>
<evidence type="ECO:0000313" key="2">
    <source>
        <dbReference type="Proteomes" id="UP000593562"/>
    </source>
</evidence>
<dbReference type="OrthoDB" id="751983at2759"/>
<proteinExistence type="predicted"/>
<accession>A0A7J7D5D7</accession>
<dbReference type="EMBL" id="JAAARO010000010">
    <property type="protein sequence ID" value="KAF5741276.1"/>
    <property type="molecule type" value="Genomic_DNA"/>
</dbReference>
<comment type="caution">
    <text evidence="1">The sequence shown here is derived from an EMBL/GenBank/DDBJ whole genome shotgun (WGS) entry which is preliminary data.</text>
</comment>
<dbReference type="Proteomes" id="UP000593562">
    <property type="component" value="Unassembled WGS sequence"/>
</dbReference>
<sequence>MSGKEKPRTIKLLCPSLRKIVELEVWDEQRLDLGFIAKVFGLVPSTLKLNGHFISRGVDLVSSSVTWSSLLSFFSAKGFSTGKDDKDALIVDGKLCKAGTKRAHDNRNVVNGIHCTTELKDLCINSSLQTDNGLHINKKLRESGSVCEEGHLASEYDGPGFKRKQLFEDASLLKKLKIHETNSDIQGIGNNQSDTIWSTCSTSSYVNGNLKRMREKDVIVAAPCKKIR</sequence>